<comment type="similarity">
    <text evidence="1">Belongs to the glycosyltransferase 2 family.</text>
</comment>
<evidence type="ECO:0000259" key="4">
    <source>
        <dbReference type="Pfam" id="PF00535"/>
    </source>
</evidence>
<dbReference type="EMBL" id="PGFB01000001">
    <property type="protein sequence ID" value="PJJ65652.1"/>
    <property type="molecule type" value="Genomic_DNA"/>
</dbReference>
<dbReference type="GO" id="GO:0016020">
    <property type="term" value="C:membrane"/>
    <property type="evidence" value="ECO:0007669"/>
    <property type="project" value="GOC"/>
</dbReference>
<accession>A0A2M9C564</accession>
<dbReference type="FunFam" id="3.90.550.10:FF:000122">
    <property type="entry name" value="Dolichol-phosphate mannosyltransferase subunit 1"/>
    <property type="match status" value="1"/>
</dbReference>
<gene>
    <name evidence="5" type="ORF">CLV54_0689</name>
</gene>
<evidence type="ECO:0000313" key="6">
    <source>
        <dbReference type="Proteomes" id="UP000230161"/>
    </source>
</evidence>
<evidence type="ECO:0000256" key="2">
    <source>
        <dbReference type="ARBA" id="ARBA00022676"/>
    </source>
</evidence>
<dbReference type="GO" id="GO:0004582">
    <property type="term" value="F:dolichyl-phosphate beta-D-mannosyltransferase activity"/>
    <property type="evidence" value="ECO:0007669"/>
    <property type="project" value="InterPro"/>
</dbReference>
<evidence type="ECO:0000256" key="1">
    <source>
        <dbReference type="ARBA" id="ARBA00006739"/>
    </source>
</evidence>
<dbReference type="Gene3D" id="3.90.550.10">
    <property type="entry name" value="Spore Coat Polysaccharide Biosynthesis Protein SpsA, Chain A"/>
    <property type="match status" value="1"/>
</dbReference>
<organism evidence="5 6">
    <name type="scientific">Compostimonas suwonensis</name>
    <dbReference type="NCBI Taxonomy" id="1048394"/>
    <lineage>
        <taxon>Bacteria</taxon>
        <taxon>Bacillati</taxon>
        <taxon>Actinomycetota</taxon>
        <taxon>Actinomycetes</taxon>
        <taxon>Micrococcales</taxon>
        <taxon>Microbacteriaceae</taxon>
        <taxon>Compostimonas</taxon>
    </lineage>
</organism>
<dbReference type="GO" id="GO:0009247">
    <property type="term" value="P:glycolipid biosynthetic process"/>
    <property type="evidence" value="ECO:0007669"/>
    <property type="project" value="TreeGrafter"/>
</dbReference>
<evidence type="ECO:0000256" key="3">
    <source>
        <dbReference type="ARBA" id="ARBA00022679"/>
    </source>
</evidence>
<keyword evidence="3 5" id="KW-0808">Transferase</keyword>
<dbReference type="PANTHER" id="PTHR43398">
    <property type="entry name" value="DOLICHOL-PHOSPHATE MANNOSYLTRANSFERASE SUBUNIT 1"/>
    <property type="match status" value="1"/>
</dbReference>
<dbReference type="SUPFAM" id="SSF53448">
    <property type="entry name" value="Nucleotide-diphospho-sugar transferases"/>
    <property type="match status" value="1"/>
</dbReference>
<dbReference type="InterPro" id="IPR039528">
    <property type="entry name" value="DPM1-like"/>
</dbReference>
<dbReference type="InterPro" id="IPR001173">
    <property type="entry name" value="Glyco_trans_2-like"/>
</dbReference>
<keyword evidence="2 5" id="KW-0328">Glycosyltransferase</keyword>
<sequence>MCALTCALNLAAVSFVTSHGVGRRRQQSRKPRTVTNPSPKVVVVVPTYNERDNLPKLVQALEALRMPALHLLVVDDNSPDGTGDVADQLVNDSAIPISVLHRLEKDGLGRAYVAGISRALADGADIVVQMDADLSHPADVIPAFIHTLTTTDAAVVLGSRYVAGGSVADDWAWHRKALSAGANFYVNAILRLRVKDATAGFKAWHAATLTEIDVLSIQSNGYAFQVEMNYRTVRRGMRIVEVPIRFEERTEGASKMSLGVQLESALMPWKLLLKRAELGGASQNAARGVRMER</sequence>
<keyword evidence="6" id="KW-1185">Reference proteome</keyword>
<dbReference type="CDD" id="cd06442">
    <property type="entry name" value="DPM1_like"/>
    <property type="match status" value="1"/>
</dbReference>
<reference evidence="5 6" key="1">
    <citation type="submission" date="2017-11" db="EMBL/GenBank/DDBJ databases">
        <title>Genomic Encyclopedia of Archaeal and Bacterial Type Strains, Phase II (KMG-II): From Individual Species to Whole Genera.</title>
        <authorList>
            <person name="Goeker M."/>
        </authorList>
    </citation>
    <scope>NUCLEOTIDE SEQUENCE [LARGE SCALE GENOMIC DNA]</scope>
    <source>
        <strain evidence="5 6">DSM 25625</strain>
    </source>
</reference>
<proteinExistence type="inferred from homology"/>
<protein>
    <submittedName>
        <fullName evidence="5">Dolichol-phosphate mannosyltransferase</fullName>
    </submittedName>
</protein>
<dbReference type="InterPro" id="IPR029044">
    <property type="entry name" value="Nucleotide-diphossugar_trans"/>
</dbReference>
<dbReference type="AlphaFoldDB" id="A0A2M9C564"/>
<name>A0A2M9C564_9MICO</name>
<dbReference type="Proteomes" id="UP000230161">
    <property type="component" value="Unassembled WGS sequence"/>
</dbReference>
<dbReference type="Pfam" id="PF00535">
    <property type="entry name" value="Glycos_transf_2"/>
    <property type="match status" value="1"/>
</dbReference>
<evidence type="ECO:0000313" key="5">
    <source>
        <dbReference type="EMBL" id="PJJ65652.1"/>
    </source>
</evidence>
<feature type="domain" description="Glycosyltransferase 2-like" evidence="4">
    <location>
        <begin position="43"/>
        <end position="200"/>
    </location>
</feature>
<comment type="caution">
    <text evidence="5">The sequence shown here is derived from an EMBL/GenBank/DDBJ whole genome shotgun (WGS) entry which is preliminary data.</text>
</comment>
<dbReference type="PANTHER" id="PTHR43398:SF1">
    <property type="entry name" value="DOLICHOL-PHOSPHATE MANNOSYLTRANSFERASE SUBUNIT 1"/>
    <property type="match status" value="1"/>
</dbReference>